<evidence type="ECO:0000256" key="5">
    <source>
        <dbReference type="ARBA" id="ARBA00025765"/>
    </source>
</evidence>
<comment type="subcellular location">
    <subcellularLocation>
        <location evidence="1">Nucleus</location>
    </subcellularLocation>
</comment>
<dbReference type="SUPFAM" id="SSF55287">
    <property type="entry name" value="RPB5-like RNA polymerase subunit"/>
    <property type="match status" value="1"/>
</dbReference>
<dbReference type="GO" id="GO:0005666">
    <property type="term" value="C:RNA polymerase III complex"/>
    <property type="evidence" value="ECO:0007669"/>
    <property type="project" value="TreeGrafter"/>
</dbReference>
<dbReference type="GO" id="GO:0006362">
    <property type="term" value="P:transcription elongation by RNA polymerase I"/>
    <property type="evidence" value="ECO:0007669"/>
    <property type="project" value="TreeGrafter"/>
</dbReference>
<evidence type="ECO:0000256" key="3">
    <source>
        <dbReference type="ARBA" id="ARBA00023163"/>
    </source>
</evidence>
<keyword evidence="3" id="KW-0804">Transcription</keyword>
<dbReference type="GO" id="GO:0003677">
    <property type="term" value="F:DNA binding"/>
    <property type="evidence" value="ECO:0007669"/>
    <property type="project" value="InterPro"/>
</dbReference>
<dbReference type="InterPro" id="IPR036710">
    <property type="entry name" value="RNA_pol_Rpb5_N_sf"/>
</dbReference>
<evidence type="ECO:0000313" key="8">
    <source>
        <dbReference type="EMBL" id="ORY29630.1"/>
    </source>
</evidence>
<dbReference type="InterPro" id="IPR000783">
    <property type="entry name" value="RNA_pol_subH/Rpb5_C"/>
</dbReference>
<dbReference type="Pfam" id="PF01191">
    <property type="entry name" value="RNA_pol_Rpb5_C"/>
    <property type="match status" value="1"/>
</dbReference>
<dbReference type="Proteomes" id="UP000193986">
    <property type="component" value="Unassembled WGS sequence"/>
</dbReference>
<dbReference type="InParanoid" id="A0A1Y2B4Z7"/>
<dbReference type="HAMAP" id="MF_00025">
    <property type="entry name" value="RNApol_Rpo5_RPB5"/>
    <property type="match status" value="1"/>
</dbReference>
<dbReference type="FunCoup" id="A0A1Y2B4Z7">
    <property type="interactions" value="581"/>
</dbReference>
<dbReference type="GO" id="GO:0003899">
    <property type="term" value="F:DNA-directed RNA polymerase activity"/>
    <property type="evidence" value="ECO:0007669"/>
    <property type="project" value="InterPro"/>
</dbReference>
<evidence type="ECO:0000259" key="6">
    <source>
        <dbReference type="Pfam" id="PF01191"/>
    </source>
</evidence>
<organism evidence="8 9">
    <name type="scientific">Naematelia encephala</name>
    <dbReference type="NCBI Taxonomy" id="71784"/>
    <lineage>
        <taxon>Eukaryota</taxon>
        <taxon>Fungi</taxon>
        <taxon>Dikarya</taxon>
        <taxon>Basidiomycota</taxon>
        <taxon>Agaricomycotina</taxon>
        <taxon>Tremellomycetes</taxon>
        <taxon>Tremellales</taxon>
        <taxon>Naemateliaceae</taxon>
        <taxon>Naematelia</taxon>
    </lineage>
</organism>
<dbReference type="Pfam" id="PF03871">
    <property type="entry name" value="RNA_pol_Rpb5_N"/>
    <property type="match status" value="1"/>
</dbReference>
<sequence length="207" mass="24242">MEYDRELARLWRVSRTVHEMVRDRGYLVADYEISEDFESFKARQGGGQEVDRIKLNFSVDHRENEGDRIHVYFCGDKSVAKASIKKFVGDMENFKATRGILIHVEKLGGVANKTMQELQSEYHLEAFRESELLVNITNHFLVPKHTVMTKAEKQELIKRYRLKETQLPRIMLSDPVARYYGVKRGEVMKIERASETAGRYVTYRICM</sequence>
<evidence type="ECO:0000313" key="9">
    <source>
        <dbReference type="Proteomes" id="UP000193986"/>
    </source>
</evidence>
<dbReference type="PANTHER" id="PTHR10535">
    <property type="entry name" value="DNA-DIRECTED RNA POLYMERASES I, II, AND III SUBUNIT RPABC1"/>
    <property type="match status" value="1"/>
</dbReference>
<keyword evidence="4" id="KW-0539">Nucleus</keyword>
<dbReference type="GO" id="GO:0005736">
    <property type="term" value="C:RNA polymerase I complex"/>
    <property type="evidence" value="ECO:0007669"/>
    <property type="project" value="TreeGrafter"/>
</dbReference>
<comment type="caution">
    <text evidence="8">The sequence shown here is derived from an EMBL/GenBank/DDBJ whole genome shotgun (WGS) entry which is preliminary data.</text>
</comment>
<evidence type="ECO:0000256" key="4">
    <source>
        <dbReference type="ARBA" id="ARBA00023242"/>
    </source>
</evidence>
<evidence type="ECO:0000256" key="2">
    <source>
        <dbReference type="ARBA" id="ARBA00020809"/>
    </source>
</evidence>
<dbReference type="PIRSF" id="PIRSF000747">
    <property type="entry name" value="RPB5"/>
    <property type="match status" value="1"/>
</dbReference>
<dbReference type="OrthoDB" id="248779at2759"/>
<feature type="domain" description="RNA polymerase subunit H/Rpb5 C-terminal" evidence="6">
    <location>
        <begin position="134"/>
        <end position="206"/>
    </location>
</feature>
<accession>A0A1Y2B4Z7</accession>
<dbReference type="GO" id="GO:0042797">
    <property type="term" value="P:tRNA transcription by RNA polymerase III"/>
    <property type="evidence" value="ECO:0007669"/>
    <property type="project" value="TreeGrafter"/>
</dbReference>
<dbReference type="GO" id="GO:0005665">
    <property type="term" value="C:RNA polymerase II, core complex"/>
    <property type="evidence" value="ECO:0007669"/>
    <property type="project" value="TreeGrafter"/>
</dbReference>
<protein>
    <recommendedName>
        <fullName evidence="2">DNA-directed RNA polymerases I, II, and III subunit RPABC1</fullName>
    </recommendedName>
</protein>
<dbReference type="FunFam" id="3.90.940.20:FF:000001">
    <property type="entry name" value="DNA-directed RNA polymerases I, II, and III subunit RPABC1"/>
    <property type="match status" value="1"/>
</dbReference>
<evidence type="ECO:0000256" key="1">
    <source>
        <dbReference type="ARBA" id="ARBA00004123"/>
    </source>
</evidence>
<dbReference type="STRING" id="71784.A0A1Y2B4Z7"/>
<dbReference type="InterPro" id="IPR005571">
    <property type="entry name" value="RNA_pol_Rpb5_N"/>
</dbReference>
<feature type="domain" description="RNA polymerase Rpb5 N-terminal" evidence="7">
    <location>
        <begin position="4"/>
        <end position="91"/>
    </location>
</feature>
<dbReference type="Gene3D" id="3.90.940.20">
    <property type="entry name" value="RPB5-like RNA polymerase subunit"/>
    <property type="match status" value="1"/>
</dbReference>
<dbReference type="PANTHER" id="PTHR10535:SF0">
    <property type="entry name" value="DNA-DIRECTED RNA POLYMERASES I, II, AND III SUBUNIT RPABC1"/>
    <property type="match status" value="1"/>
</dbReference>
<comment type="similarity">
    <text evidence="5">Belongs to the archaeal Rpo5/eukaryotic RPB5 RNA polymerase subunit family.</text>
</comment>
<gene>
    <name evidence="8" type="ORF">BCR39DRAFT_531310</name>
</gene>
<dbReference type="InterPro" id="IPR035913">
    <property type="entry name" value="RPB5-like_sf"/>
</dbReference>
<dbReference type="InterPro" id="IPR014381">
    <property type="entry name" value="Arch_Rpo5/euc_Rpb5"/>
</dbReference>
<keyword evidence="9" id="KW-1185">Reference proteome</keyword>
<evidence type="ECO:0000259" key="7">
    <source>
        <dbReference type="Pfam" id="PF03871"/>
    </source>
</evidence>
<reference evidence="8 9" key="1">
    <citation type="submission" date="2016-07" db="EMBL/GenBank/DDBJ databases">
        <title>Pervasive Adenine N6-methylation of Active Genes in Fungi.</title>
        <authorList>
            <consortium name="DOE Joint Genome Institute"/>
            <person name="Mondo S.J."/>
            <person name="Dannebaum R.O."/>
            <person name="Kuo R.C."/>
            <person name="Labutti K."/>
            <person name="Haridas S."/>
            <person name="Kuo A."/>
            <person name="Salamov A."/>
            <person name="Ahrendt S.R."/>
            <person name="Lipzen A."/>
            <person name="Sullivan W."/>
            <person name="Andreopoulos W.B."/>
            <person name="Clum A."/>
            <person name="Lindquist E."/>
            <person name="Daum C."/>
            <person name="Ramamoorthy G.K."/>
            <person name="Gryganskyi A."/>
            <person name="Culley D."/>
            <person name="Magnuson J.K."/>
            <person name="James T.Y."/>
            <person name="O'Malley M.A."/>
            <person name="Stajich J.E."/>
            <person name="Spatafora J.W."/>
            <person name="Visel A."/>
            <person name="Grigoriev I.V."/>
        </authorList>
    </citation>
    <scope>NUCLEOTIDE SEQUENCE [LARGE SCALE GENOMIC DNA]</scope>
    <source>
        <strain evidence="8 9">68-887.2</strain>
    </source>
</reference>
<dbReference type="GO" id="GO:0006366">
    <property type="term" value="P:transcription by RNA polymerase II"/>
    <property type="evidence" value="ECO:0007669"/>
    <property type="project" value="TreeGrafter"/>
</dbReference>
<dbReference type="AlphaFoldDB" id="A0A1Y2B4Z7"/>
<name>A0A1Y2B4Z7_9TREE</name>
<proteinExistence type="inferred from homology"/>
<dbReference type="SUPFAM" id="SSF53036">
    <property type="entry name" value="Eukaryotic RPB5 N-terminal domain"/>
    <property type="match status" value="1"/>
</dbReference>
<dbReference type="EMBL" id="MCFC01000024">
    <property type="protein sequence ID" value="ORY29630.1"/>
    <property type="molecule type" value="Genomic_DNA"/>
</dbReference>
<dbReference type="Gene3D" id="3.40.1340.10">
    <property type="entry name" value="RNA polymerase, Rpb5, N-terminal domain"/>
    <property type="match status" value="1"/>
</dbReference>